<dbReference type="AlphaFoldDB" id="A0A2T7NRJ6"/>
<name>A0A2T7NRJ6_POMCA</name>
<dbReference type="EMBL" id="PZQS01000010">
    <property type="protein sequence ID" value="PVD23800.1"/>
    <property type="molecule type" value="Genomic_DNA"/>
</dbReference>
<dbReference type="Pfam" id="PF08719">
    <property type="entry name" value="NADAR"/>
    <property type="match status" value="1"/>
</dbReference>
<evidence type="ECO:0000313" key="3">
    <source>
        <dbReference type="Proteomes" id="UP000245119"/>
    </source>
</evidence>
<comment type="caution">
    <text evidence="2">The sequence shown here is derived from an EMBL/GenBank/DDBJ whole genome shotgun (WGS) entry which is preliminary data.</text>
</comment>
<dbReference type="InterPro" id="IPR037238">
    <property type="entry name" value="YbiA-like_sf"/>
</dbReference>
<gene>
    <name evidence="2" type="ORF">C0Q70_17074</name>
</gene>
<dbReference type="InterPro" id="IPR012816">
    <property type="entry name" value="NADAR"/>
</dbReference>
<organism evidence="2 3">
    <name type="scientific">Pomacea canaliculata</name>
    <name type="common">Golden apple snail</name>
    <dbReference type="NCBI Taxonomy" id="400727"/>
    <lineage>
        <taxon>Eukaryota</taxon>
        <taxon>Metazoa</taxon>
        <taxon>Spiralia</taxon>
        <taxon>Lophotrochozoa</taxon>
        <taxon>Mollusca</taxon>
        <taxon>Gastropoda</taxon>
        <taxon>Caenogastropoda</taxon>
        <taxon>Architaenioglossa</taxon>
        <taxon>Ampullarioidea</taxon>
        <taxon>Ampullariidae</taxon>
        <taxon>Pomacea</taxon>
    </lineage>
</organism>
<dbReference type="SUPFAM" id="SSF143990">
    <property type="entry name" value="YbiA-like"/>
    <property type="match status" value="1"/>
</dbReference>
<dbReference type="CDD" id="cd15457">
    <property type="entry name" value="NADAR"/>
    <property type="match status" value="1"/>
</dbReference>
<dbReference type="Proteomes" id="UP000245119">
    <property type="component" value="Linkage Group LG10"/>
</dbReference>
<dbReference type="Gene3D" id="1.10.357.40">
    <property type="entry name" value="YbiA-like"/>
    <property type="match status" value="1"/>
</dbReference>
<evidence type="ECO:0000259" key="1">
    <source>
        <dbReference type="Pfam" id="PF08719"/>
    </source>
</evidence>
<keyword evidence="3" id="KW-1185">Reference proteome</keyword>
<protein>
    <recommendedName>
        <fullName evidence="1">NADAR domain-containing protein</fullName>
    </recommendedName>
</protein>
<reference evidence="2 3" key="1">
    <citation type="submission" date="2018-04" db="EMBL/GenBank/DDBJ databases">
        <title>The genome of golden apple snail Pomacea canaliculata provides insight into stress tolerance and invasive adaptation.</title>
        <authorList>
            <person name="Liu C."/>
            <person name="Liu B."/>
            <person name="Ren Y."/>
            <person name="Zhang Y."/>
            <person name="Wang H."/>
            <person name="Li S."/>
            <person name="Jiang F."/>
            <person name="Yin L."/>
            <person name="Zhang G."/>
            <person name="Qian W."/>
            <person name="Fan W."/>
        </authorList>
    </citation>
    <scope>NUCLEOTIDE SEQUENCE [LARGE SCALE GENOMIC DNA]</scope>
    <source>
        <strain evidence="2">SZHN2017</strain>
        <tissue evidence="2">Muscle</tissue>
    </source>
</reference>
<evidence type="ECO:0000313" key="2">
    <source>
        <dbReference type="EMBL" id="PVD23800.1"/>
    </source>
</evidence>
<feature type="domain" description="NADAR" evidence="1">
    <location>
        <begin position="1"/>
        <end position="113"/>
    </location>
</feature>
<accession>A0A2T7NRJ6</accession>
<dbReference type="NCBIfam" id="TIGR02464">
    <property type="entry name" value="ribofla_fusion"/>
    <property type="match status" value="1"/>
</dbReference>
<dbReference type="OrthoDB" id="6046047at2759"/>
<sequence>MFRDREMAQKIMGTKNPAEQKRFGRKVRNFDKEVWAVKAPGVVKRANNAKFSQNKHLLQQLLSTCPNTLAEASPRDRLWGIRLEASNPKAKDRRQWRGKNLLGHILTEVREELMKEEEEDNEKT</sequence>
<proteinExistence type="predicted"/>